<evidence type="ECO:0000256" key="9">
    <source>
        <dbReference type="ARBA" id="ARBA00023069"/>
    </source>
</evidence>
<dbReference type="InterPro" id="IPR040045">
    <property type="entry name" value="DYNC2LI1"/>
</dbReference>
<reference evidence="13 14" key="1">
    <citation type="journal article" date="2017" name="Mol. Biol. Evol.">
        <title>The 4-celled Tetrabaena socialis nuclear genome reveals the essential components for genetic control of cell number at the origin of multicellularity in the volvocine lineage.</title>
        <authorList>
            <person name="Featherston J."/>
            <person name="Arakaki Y."/>
            <person name="Hanschen E.R."/>
            <person name="Ferris P.J."/>
            <person name="Michod R.E."/>
            <person name="Olson B.J.S.C."/>
            <person name="Nozaki H."/>
            <person name="Durand P.M."/>
        </authorList>
    </citation>
    <scope>NUCLEOTIDE SEQUENCE [LARGE SCALE GENOMIC DNA]</scope>
    <source>
        <strain evidence="13 14">NIES-571</strain>
    </source>
</reference>
<keyword evidence="14" id="KW-1185">Reference proteome</keyword>
<keyword evidence="6" id="KW-0493">Microtubule</keyword>
<dbReference type="AlphaFoldDB" id="A0A2J8A4N1"/>
<dbReference type="GO" id="GO:0005930">
    <property type="term" value="C:axoneme"/>
    <property type="evidence" value="ECO:0007669"/>
    <property type="project" value="TreeGrafter"/>
</dbReference>
<dbReference type="GO" id="GO:0005868">
    <property type="term" value="C:cytoplasmic dynein complex"/>
    <property type="evidence" value="ECO:0007669"/>
    <property type="project" value="InterPro"/>
</dbReference>
<keyword evidence="9" id="KW-0969">Cilium</keyword>
<dbReference type="PANTHER" id="PTHR13236">
    <property type="entry name" value="DYNEIN 2 LIGHT INTERMEDIATE CHAIN, ISOFORM 2"/>
    <property type="match status" value="1"/>
</dbReference>
<evidence type="ECO:0000256" key="7">
    <source>
        <dbReference type="ARBA" id="ARBA00022794"/>
    </source>
</evidence>
<dbReference type="Proteomes" id="UP000236333">
    <property type="component" value="Unassembled WGS sequence"/>
</dbReference>
<evidence type="ECO:0000256" key="6">
    <source>
        <dbReference type="ARBA" id="ARBA00022701"/>
    </source>
</evidence>
<evidence type="ECO:0000256" key="10">
    <source>
        <dbReference type="ARBA" id="ARBA00023175"/>
    </source>
</evidence>
<dbReference type="GO" id="GO:0035721">
    <property type="term" value="P:intraciliary retrograde transport"/>
    <property type="evidence" value="ECO:0007669"/>
    <property type="project" value="InterPro"/>
</dbReference>
<evidence type="ECO:0000256" key="2">
    <source>
        <dbReference type="ARBA" id="ARBA00006831"/>
    </source>
</evidence>
<evidence type="ECO:0000256" key="12">
    <source>
        <dbReference type="ARBA" id="ARBA00023273"/>
    </source>
</evidence>
<feature type="non-terminal residue" evidence="13">
    <location>
        <position position="333"/>
    </location>
</feature>
<proteinExistence type="inferred from homology"/>
<evidence type="ECO:0000313" key="14">
    <source>
        <dbReference type="Proteomes" id="UP000236333"/>
    </source>
</evidence>
<evidence type="ECO:0000256" key="8">
    <source>
        <dbReference type="ARBA" id="ARBA00023017"/>
    </source>
</evidence>
<dbReference type="GO" id="GO:0005874">
    <property type="term" value="C:microtubule"/>
    <property type="evidence" value="ECO:0007669"/>
    <property type="project" value="UniProtKB-KW"/>
</dbReference>
<evidence type="ECO:0000256" key="11">
    <source>
        <dbReference type="ARBA" id="ARBA00023212"/>
    </source>
</evidence>
<dbReference type="GO" id="GO:0036064">
    <property type="term" value="C:ciliary basal body"/>
    <property type="evidence" value="ECO:0007669"/>
    <property type="project" value="TreeGrafter"/>
</dbReference>
<sequence length="333" mass="36593">MANPAMVAILPGQAIKAPGSIWAKATEQANEERKKPGADGRGDAFCYFVGSRAAGKSTLLNRFLYPTRVTTGVVVIVVDLGDPASVLPTLLWWVDQIKKKLGSTYEKFEKKGLQLPEQLRQRAKTKLYAANEDKDSVYHSGVSLVIAAAKYDAFKGEDPEVKKVMSRMLRFVAHAHGAFLCYLSGLHGSSEGSGAEDAALLDNFTRLMNHLIFTGLEKKPMLKMPPMTDHNGPLMVPAGVDTFRSIGRPRGATDGSVASGMAEWRELFEKMFPGVREKEAKMSAKGAKFVIPDQYKEEEVDAVRQRKLTDLENFRKEQVAATDAAKKKALMAK</sequence>
<organism evidence="13 14">
    <name type="scientific">Tetrabaena socialis</name>
    <dbReference type="NCBI Taxonomy" id="47790"/>
    <lineage>
        <taxon>Eukaryota</taxon>
        <taxon>Viridiplantae</taxon>
        <taxon>Chlorophyta</taxon>
        <taxon>core chlorophytes</taxon>
        <taxon>Chlorophyceae</taxon>
        <taxon>CS clade</taxon>
        <taxon>Chlamydomonadales</taxon>
        <taxon>Tetrabaenaceae</taxon>
        <taxon>Tetrabaena</taxon>
    </lineage>
</organism>
<dbReference type="GO" id="GO:0045504">
    <property type="term" value="F:dynein heavy chain binding"/>
    <property type="evidence" value="ECO:0007669"/>
    <property type="project" value="TreeGrafter"/>
</dbReference>
<keyword evidence="8" id="KW-0243">Dynein</keyword>
<comment type="caution">
    <text evidence="13">The sequence shown here is derived from an EMBL/GenBank/DDBJ whole genome shotgun (WGS) entry which is preliminary data.</text>
</comment>
<gene>
    <name evidence="13" type="ORF">TSOC_006086</name>
</gene>
<dbReference type="EMBL" id="PGGS01000179">
    <property type="protein sequence ID" value="PNH07463.1"/>
    <property type="molecule type" value="Genomic_DNA"/>
</dbReference>
<evidence type="ECO:0000313" key="13">
    <source>
        <dbReference type="EMBL" id="PNH07463.1"/>
    </source>
</evidence>
<keyword evidence="10" id="KW-0505">Motor protein</keyword>
<evidence type="ECO:0000256" key="5">
    <source>
        <dbReference type="ARBA" id="ARBA00022490"/>
    </source>
</evidence>
<comment type="similarity">
    <text evidence="2">Belongs to the dynein light intermediate chain family.</text>
</comment>
<keyword evidence="4" id="KW-0217">Developmental protein</keyword>
<keyword evidence="5" id="KW-0963">Cytoplasm</keyword>
<keyword evidence="11" id="KW-0206">Cytoskeleton</keyword>
<keyword evidence="7" id="KW-0970">Cilium biogenesis/degradation</keyword>
<evidence type="ECO:0000256" key="3">
    <source>
        <dbReference type="ARBA" id="ARBA00018863"/>
    </source>
</evidence>
<comment type="subcellular location">
    <subcellularLocation>
        <location evidence="1">Cytoplasm</location>
        <location evidence="1">Cytoskeleton</location>
        <location evidence="1">Cilium basal body</location>
    </subcellularLocation>
</comment>
<name>A0A2J8A4N1_9CHLO</name>
<evidence type="ECO:0000256" key="1">
    <source>
        <dbReference type="ARBA" id="ARBA00004120"/>
    </source>
</evidence>
<dbReference type="InterPro" id="IPR027417">
    <property type="entry name" value="P-loop_NTPase"/>
</dbReference>
<evidence type="ECO:0000256" key="4">
    <source>
        <dbReference type="ARBA" id="ARBA00022473"/>
    </source>
</evidence>
<protein>
    <recommendedName>
        <fullName evidence="3">Cytoplasmic dynein 2 light intermediate chain 1</fullName>
    </recommendedName>
</protein>
<dbReference type="PANTHER" id="PTHR13236:SF0">
    <property type="entry name" value="CYTOPLASMIC DYNEIN 2 LIGHT INTERMEDIATE CHAIN 1"/>
    <property type="match status" value="1"/>
</dbReference>
<accession>A0A2J8A4N1</accession>
<keyword evidence="12" id="KW-0966">Cell projection</keyword>
<dbReference type="SUPFAM" id="SSF52540">
    <property type="entry name" value="P-loop containing nucleoside triphosphate hydrolases"/>
    <property type="match status" value="1"/>
</dbReference>
<dbReference type="OrthoDB" id="10263060at2759"/>
<dbReference type="GO" id="GO:0035735">
    <property type="term" value="P:intraciliary transport involved in cilium assembly"/>
    <property type="evidence" value="ECO:0007669"/>
    <property type="project" value="InterPro"/>
</dbReference>